<sequence>MMNFYKFIFFSLLVTSSLISISSMSWFMAWFGLEMNLLSIIPLMKSMNKYFAEATIKYFIIQAMASTLLLFSIIIFSTTKTTSLEFLNKSSICLNSALLLKMGAAPFHFWLPEILSGLNWKMIFIIMSWQKIAPMILLMYTSMLSLYLTIITILSSLISGIQGLNQTCLRKIMAYSSINHMSWMISTILNSMTTWIYYFLIYCIINLNIIVILNKFHIYYFNQLNKLFSFNKNLLYLFMLNFISLGGLPPFLGFLPKWLAIFILIQNNYIFMTTLLILTTLISLYFYLRITFSTFILSSKNSLTNSFKIYNFLTFWTNSITLTSLIICTFTINMF</sequence>
<keyword evidence="12 18" id="KW-1133">Transmembrane helix</keyword>
<evidence type="ECO:0000256" key="6">
    <source>
        <dbReference type="ARBA" id="ARBA00022448"/>
    </source>
</evidence>
<comment type="subcellular location">
    <subcellularLocation>
        <location evidence="2 18">Mitochondrion inner membrane</location>
        <topology evidence="2 18">Multi-pass membrane protein</topology>
    </subcellularLocation>
</comment>
<name>A0A126TF51_9CUCU</name>
<evidence type="ECO:0000256" key="9">
    <source>
        <dbReference type="ARBA" id="ARBA00022792"/>
    </source>
</evidence>
<dbReference type="InterPro" id="IPR003917">
    <property type="entry name" value="NADH_UbQ_OxRdtase_chain2"/>
</dbReference>
<evidence type="ECO:0000313" key="20">
    <source>
        <dbReference type="EMBL" id="AML26119.1"/>
    </source>
</evidence>
<keyword evidence="10 18" id="KW-1278">Translocase</keyword>
<dbReference type="AlphaFoldDB" id="A0A126TF51"/>
<feature type="transmembrane region" description="Helical" evidence="18">
    <location>
        <begin position="258"/>
        <end position="288"/>
    </location>
</feature>
<dbReference type="EC" id="7.1.1.2" evidence="4 18"/>
<geneLocation type="mitochondrion" evidence="20"/>
<feature type="transmembrane region" description="Helical" evidence="18">
    <location>
        <begin position="132"/>
        <end position="160"/>
    </location>
</feature>
<dbReference type="InterPro" id="IPR050175">
    <property type="entry name" value="Complex_I_Subunit_2"/>
</dbReference>
<dbReference type="GO" id="GO:0008137">
    <property type="term" value="F:NADH dehydrogenase (ubiquinone) activity"/>
    <property type="evidence" value="ECO:0007669"/>
    <property type="project" value="UniProtKB-EC"/>
</dbReference>
<keyword evidence="16 18" id="KW-0472">Membrane</keyword>
<dbReference type="GO" id="GO:0006120">
    <property type="term" value="P:mitochondrial electron transport, NADH to ubiquinone"/>
    <property type="evidence" value="ECO:0007669"/>
    <property type="project" value="InterPro"/>
</dbReference>
<evidence type="ECO:0000256" key="16">
    <source>
        <dbReference type="ARBA" id="ARBA00023136"/>
    </source>
</evidence>
<dbReference type="InterPro" id="IPR001750">
    <property type="entry name" value="ND/Mrp_TM"/>
</dbReference>
<evidence type="ECO:0000256" key="1">
    <source>
        <dbReference type="ARBA" id="ARBA00003257"/>
    </source>
</evidence>
<evidence type="ECO:0000256" key="17">
    <source>
        <dbReference type="ARBA" id="ARBA00049551"/>
    </source>
</evidence>
<feature type="transmembrane region" description="Helical" evidence="18">
    <location>
        <begin position="309"/>
        <end position="332"/>
    </location>
</feature>
<comment type="function">
    <text evidence="1">Core subunit of the mitochondrial membrane respiratory chain NADH dehydrogenase (Complex I) that is believed to belong to the minimal assembly required for catalysis. Complex I functions in the transfer of electrons from NADH to the respiratory chain. The immediate electron acceptor for the enzyme is believed to be ubiquinone.</text>
</comment>
<feature type="transmembrane region" description="Helical" evidence="18">
    <location>
        <begin position="7"/>
        <end position="33"/>
    </location>
</feature>
<dbReference type="PRINTS" id="PR01436">
    <property type="entry name" value="NADHDHGNASE2"/>
</dbReference>
<evidence type="ECO:0000256" key="13">
    <source>
        <dbReference type="ARBA" id="ARBA00023027"/>
    </source>
</evidence>
<evidence type="ECO:0000256" key="7">
    <source>
        <dbReference type="ARBA" id="ARBA00022660"/>
    </source>
</evidence>
<dbReference type="GO" id="GO:0005743">
    <property type="term" value="C:mitochondrial inner membrane"/>
    <property type="evidence" value="ECO:0007669"/>
    <property type="project" value="UniProtKB-SubCell"/>
</dbReference>
<feature type="transmembrane region" description="Helical" evidence="18">
    <location>
        <begin position="195"/>
        <end position="213"/>
    </location>
</feature>
<evidence type="ECO:0000256" key="3">
    <source>
        <dbReference type="ARBA" id="ARBA00007012"/>
    </source>
</evidence>
<comment type="function">
    <text evidence="18">Core subunit of the mitochondrial membrane respiratory chain NADH dehydrogenase (Complex I) which catalyzes electron transfer from NADH through the respiratory chain, using ubiquinone as an electron acceptor. Essential for the catalytic activity and assembly of complex I.</text>
</comment>
<proteinExistence type="inferred from homology"/>
<keyword evidence="9 18" id="KW-0999">Mitochondrion inner membrane</keyword>
<dbReference type="PANTHER" id="PTHR46552:SF1">
    <property type="entry name" value="NADH-UBIQUINONE OXIDOREDUCTASE CHAIN 2"/>
    <property type="match status" value="1"/>
</dbReference>
<evidence type="ECO:0000256" key="14">
    <source>
        <dbReference type="ARBA" id="ARBA00023075"/>
    </source>
</evidence>
<evidence type="ECO:0000256" key="15">
    <source>
        <dbReference type="ARBA" id="ARBA00023128"/>
    </source>
</evidence>
<dbReference type="PANTHER" id="PTHR46552">
    <property type="entry name" value="NADH-UBIQUINONE OXIDOREDUCTASE CHAIN 2"/>
    <property type="match status" value="1"/>
</dbReference>
<evidence type="ECO:0000256" key="10">
    <source>
        <dbReference type="ARBA" id="ARBA00022967"/>
    </source>
</evidence>
<evidence type="ECO:0000256" key="11">
    <source>
        <dbReference type="ARBA" id="ARBA00022982"/>
    </source>
</evidence>
<keyword evidence="6" id="KW-0813">Transport</keyword>
<keyword evidence="14 18" id="KW-0830">Ubiquinone</keyword>
<feature type="transmembrane region" description="Helical" evidence="18">
    <location>
        <begin position="234"/>
        <end position="252"/>
    </location>
</feature>
<keyword evidence="13 18" id="KW-0520">NAD</keyword>
<evidence type="ECO:0000256" key="8">
    <source>
        <dbReference type="ARBA" id="ARBA00022692"/>
    </source>
</evidence>
<comment type="similarity">
    <text evidence="3 18">Belongs to the complex I subunit 2 family.</text>
</comment>
<dbReference type="Pfam" id="PF00361">
    <property type="entry name" value="Proton_antipo_M"/>
    <property type="match status" value="1"/>
</dbReference>
<feature type="domain" description="NADH:quinone oxidoreductase/Mrp antiporter transmembrane" evidence="19">
    <location>
        <begin position="23"/>
        <end position="282"/>
    </location>
</feature>
<evidence type="ECO:0000256" key="2">
    <source>
        <dbReference type="ARBA" id="ARBA00004448"/>
    </source>
</evidence>
<comment type="catalytic activity">
    <reaction evidence="17 18">
        <text>a ubiquinone + NADH + 5 H(+)(in) = a ubiquinol + NAD(+) + 4 H(+)(out)</text>
        <dbReference type="Rhea" id="RHEA:29091"/>
        <dbReference type="Rhea" id="RHEA-COMP:9565"/>
        <dbReference type="Rhea" id="RHEA-COMP:9566"/>
        <dbReference type="ChEBI" id="CHEBI:15378"/>
        <dbReference type="ChEBI" id="CHEBI:16389"/>
        <dbReference type="ChEBI" id="CHEBI:17976"/>
        <dbReference type="ChEBI" id="CHEBI:57540"/>
        <dbReference type="ChEBI" id="CHEBI:57945"/>
        <dbReference type="EC" id="7.1.1.2"/>
    </reaction>
</comment>
<feature type="transmembrane region" description="Helical" evidence="18">
    <location>
        <begin position="56"/>
        <end position="79"/>
    </location>
</feature>
<keyword evidence="11 18" id="KW-0249">Electron transport</keyword>
<keyword evidence="15 18" id="KW-0496">Mitochondrion</keyword>
<organism evidence="20">
    <name type="scientific">Curculionidae sp. BMNH 1274272</name>
    <dbReference type="NCBI Taxonomy" id="1796500"/>
    <lineage>
        <taxon>Eukaryota</taxon>
        <taxon>Metazoa</taxon>
        <taxon>Ecdysozoa</taxon>
        <taxon>Arthropoda</taxon>
        <taxon>Hexapoda</taxon>
        <taxon>Insecta</taxon>
        <taxon>Pterygota</taxon>
        <taxon>Neoptera</taxon>
        <taxon>Endopterygota</taxon>
        <taxon>Coleoptera</taxon>
        <taxon>Polyphaga</taxon>
        <taxon>Cucujiformia</taxon>
        <taxon>Curculionidae</taxon>
    </lineage>
</organism>
<accession>A0A126TF51</accession>
<reference evidence="20" key="1">
    <citation type="submission" date="2015-09" db="EMBL/GenBank/DDBJ databases">
        <title>Capturing the unknown biodiversity of arthropods in tropical forests using metagenomics.</title>
        <authorList>
            <person name="Andujar C."/>
            <person name="Creedy T.J."/>
            <person name="Garner B."/>
            <person name="Canty R."/>
            <person name="Warner H.B."/>
            <person name="Lipecki J."/>
            <person name="Crampton-Platt A."/>
            <person name="Gabrielli M."/>
            <person name="Croydon-Veleslavov I.A."/>
            <person name="Lim J.L."/>
            <person name="Linard B."/>
            <person name="Vogler A."/>
        </authorList>
    </citation>
    <scope>NUCLEOTIDE SEQUENCE</scope>
</reference>
<evidence type="ECO:0000256" key="18">
    <source>
        <dbReference type="RuleBase" id="RU003403"/>
    </source>
</evidence>
<evidence type="ECO:0000256" key="12">
    <source>
        <dbReference type="ARBA" id="ARBA00022989"/>
    </source>
</evidence>
<evidence type="ECO:0000259" key="19">
    <source>
        <dbReference type="Pfam" id="PF00361"/>
    </source>
</evidence>
<keyword evidence="7 18" id="KW-0679">Respiratory chain</keyword>
<gene>
    <name evidence="20" type="primary">ND2</name>
</gene>
<protein>
    <recommendedName>
        <fullName evidence="5 18">NADH-ubiquinone oxidoreductase chain 2</fullName>
        <ecNumber evidence="4 18">7.1.1.2</ecNumber>
    </recommendedName>
</protein>
<evidence type="ECO:0000256" key="5">
    <source>
        <dbReference type="ARBA" id="ARBA00021008"/>
    </source>
</evidence>
<keyword evidence="8 18" id="KW-0812">Transmembrane</keyword>
<evidence type="ECO:0000256" key="4">
    <source>
        <dbReference type="ARBA" id="ARBA00012944"/>
    </source>
</evidence>
<dbReference type="EMBL" id="KT696201">
    <property type="protein sequence ID" value="AML26119.1"/>
    <property type="molecule type" value="Genomic_DNA"/>
</dbReference>